<dbReference type="InterPro" id="IPR047722">
    <property type="entry name" value="STM4015-like"/>
</dbReference>
<dbReference type="SUPFAM" id="SSF52047">
    <property type="entry name" value="RNI-like"/>
    <property type="match status" value="1"/>
</dbReference>
<sequence>MSIYTHLTAFGGYKVTLWEPGMPLGDPATTIHRIAVEYDESTPWADKLQAFLELPGAERTPGLVIGQWDEEIGTGTEPDDMIAALVAAAPRLPALRVLFVNDITSEECEVSWITNGDLGPLLAAYPALEVLGVRGGNALRLGHANLPALHTLILQAGGLSAEVVRDVVTSDFPALTHLELFLGTEDYGATSTPEDLTPLLLGGRFPHLKYLGLKNSDRQDEVAQVVANAPVLDGLEVLDLSLGTLSDEGAAALLGSPGVRGLKRLIVAHHWCSEETVRQLEALGPEVDASDAQEADEDDWRFVSLGE</sequence>
<reference evidence="1" key="1">
    <citation type="journal article" date="2014" name="Int. J. Syst. Evol. Microbiol.">
        <title>Complete genome sequence of Corynebacterium casei LMG S-19264T (=DSM 44701T), isolated from a smear-ripened cheese.</title>
        <authorList>
            <consortium name="US DOE Joint Genome Institute (JGI-PGF)"/>
            <person name="Walter F."/>
            <person name="Albersmeier A."/>
            <person name="Kalinowski J."/>
            <person name="Ruckert C."/>
        </authorList>
    </citation>
    <scope>NUCLEOTIDE SEQUENCE</scope>
    <source>
        <strain evidence="1">JCM 14371</strain>
    </source>
</reference>
<evidence type="ECO:0000313" key="1">
    <source>
        <dbReference type="EMBL" id="GGJ76249.1"/>
    </source>
</evidence>
<proteinExistence type="predicted"/>
<dbReference type="EMBL" id="BMOE01000006">
    <property type="protein sequence ID" value="GGJ76249.1"/>
    <property type="molecule type" value="Genomic_DNA"/>
</dbReference>
<dbReference type="RefSeq" id="WP_188963140.1">
    <property type="nucleotide sequence ID" value="NZ_BMOE01000006.1"/>
</dbReference>
<reference evidence="1" key="2">
    <citation type="submission" date="2020-09" db="EMBL/GenBank/DDBJ databases">
        <authorList>
            <person name="Sun Q."/>
            <person name="Ohkuma M."/>
        </authorList>
    </citation>
    <scope>NUCLEOTIDE SEQUENCE</scope>
    <source>
        <strain evidence="1">JCM 14371</strain>
    </source>
</reference>
<organism evidence="1 2">
    <name type="scientific">Deinococcus aquiradiocola</name>
    <dbReference type="NCBI Taxonomy" id="393059"/>
    <lineage>
        <taxon>Bacteria</taxon>
        <taxon>Thermotogati</taxon>
        <taxon>Deinococcota</taxon>
        <taxon>Deinococci</taxon>
        <taxon>Deinococcales</taxon>
        <taxon>Deinococcaceae</taxon>
        <taxon>Deinococcus</taxon>
    </lineage>
</organism>
<evidence type="ECO:0000313" key="2">
    <source>
        <dbReference type="Proteomes" id="UP000635726"/>
    </source>
</evidence>
<dbReference type="NCBIfam" id="NF038076">
    <property type="entry name" value="fam_STM4015"/>
    <property type="match status" value="1"/>
</dbReference>
<evidence type="ECO:0008006" key="3">
    <source>
        <dbReference type="Google" id="ProtNLM"/>
    </source>
</evidence>
<dbReference type="AlphaFoldDB" id="A0A917PG53"/>
<protein>
    <recommendedName>
        <fullName evidence="3">Cytoplasmic protein</fullName>
    </recommendedName>
</protein>
<dbReference type="Gene3D" id="3.80.10.10">
    <property type="entry name" value="Ribonuclease Inhibitor"/>
    <property type="match status" value="1"/>
</dbReference>
<comment type="caution">
    <text evidence="1">The sequence shown here is derived from an EMBL/GenBank/DDBJ whole genome shotgun (WGS) entry which is preliminary data.</text>
</comment>
<name>A0A917PG53_9DEIO</name>
<keyword evidence="2" id="KW-1185">Reference proteome</keyword>
<dbReference type="Proteomes" id="UP000635726">
    <property type="component" value="Unassembled WGS sequence"/>
</dbReference>
<accession>A0A917PG53</accession>
<gene>
    <name evidence="1" type="ORF">GCM10008939_20580</name>
</gene>
<dbReference type="InterPro" id="IPR032675">
    <property type="entry name" value="LRR_dom_sf"/>
</dbReference>